<dbReference type="VEuPathDB" id="FungiDB:AMAG_15942"/>
<keyword evidence="2" id="KW-0677">Repeat</keyword>
<dbReference type="GO" id="GO:0006283">
    <property type="term" value="P:transcription-coupled nucleotide-excision repair"/>
    <property type="evidence" value="ECO:0007669"/>
    <property type="project" value="InterPro"/>
</dbReference>
<dbReference type="InterPro" id="IPR036322">
    <property type="entry name" value="WD40_repeat_dom_sf"/>
</dbReference>
<dbReference type="OrthoDB" id="361494at2759"/>
<evidence type="ECO:0000256" key="1">
    <source>
        <dbReference type="ARBA" id="ARBA00022574"/>
    </source>
</evidence>
<dbReference type="InterPro" id="IPR015943">
    <property type="entry name" value="WD40/YVTN_repeat-like_dom_sf"/>
</dbReference>
<dbReference type="AlphaFoldDB" id="A0A0L0TBC7"/>
<dbReference type="InterPro" id="IPR042238">
    <property type="entry name" value="Rad28/ERCC8/Ckn1/ATCSA-1"/>
</dbReference>
<feature type="region of interest" description="Disordered" evidence="6">
    <location>
        <begin position="373"/>
        <end position="441"/>
    </location>
</feature>
<dbReference type="Pfam" id="PF00400">
    <property type="entry name" value="WD40"/>
    <property type="match status" value="3"/>
</dbReference>
<gene>
    <name evidence="7" type="ORF">AMAG_15942</name>
</gene>
<proteinExistence type="predicted"/>
<keyword evidence="4" id="KW-0234">DNA repair</keyword>
<accession>A0A0L0TBC7</accession>
<reference evidence="8" key="2">
    <citation type="submission" date="2009-11" db="EMBL/GenBank/DDBJ databases">
        <title>The Genome Sequence of Allomyces macrogynus strain ATCC 38327.</title>
        <authorList>
            <consortium name="The Broad Institute Genome Sequencing Platform"/>
            <person name="Russ C."/>
            <person name="Cuomo C."/>
            <person name="Shea T."/>
            <person name="Young S.K."/>
            <person name="Zeng Q."/>
            <person name="Koehrsen M."/>
            <person name="Haas B."/>
            <person name="Borodovsky M."/>
            <person name="Guigo R."/>
            <person name="Alvarado L."/>
            <person name="Berlin A."/>
            <person name="Borenstein D."/>
            <person name="Chen Z."/>
            <person name="Engels R."/>
            <person name="Freedman E."/>
            <person name="Gellesch M."/>
            <person name="Goldberg J."/>
            <person name="Griggs A."/>
            <person name="Gujja S."/>
            <person name="Heiman D."/>
            <person name="Hepburn T."/>
            <person name="Howarth C."/>
            <person name="Jen D."/>
            <person name="Larson L."/>
            <person name="Lewis B."/>
            <person name="Mehta T."/>
            <person name="Park D."/>
            <person name="Pearson M."/>
            <person name="Roberts A."/>
            <person name="Saif S."/>
            <person name="Shenoy N."/>
            <person name="Sisk P."/>
            <person name="Stolte C."/>
            <person name="Sykes S."/>
            <person name="Walk T."/>
            <person name="White J."/>
            <person name="Yandava C."/>
            <person name="Burger G."/>
            <person name="Gray M.W."/>
            <person name="Holland P.W.H."/>
            <person name="King N."/>
            <person name="Lang F.B.F."/>
            <person name="Roger A.J."/>
            <person name="Ruiz-Trillo I."/>
            <person name="Lander E."/>
            <person name="Nusbaum C."/>
        </authorList>
    </citation>
    <scope>NUCLEOTIDE SEQUENCE [LARGE SCALE GENOMIC DNA]</scope>
    <source>
        <strain evidence="8">ATCC 38327</strain>
    </source>
</reference>
<dbReference type="PRINTS" id="PR00320">
    <property type="entry name" value="GPROTEINBRPT"/>
</dbReference>
<dbReference type="SMART" id="SM00320">
    <property type="entry name" value="WD40"/>
    <property type="match status" value="4"/>
</dbReference>
<dbReference type="EMBL" id="GG745376">
    <property type="protein sequence ID" value="KNE72000.1"/>
    <property type="molecule type" value="Genomic_DNA"/>
</dbReference>
<evidence type="ECO:0000256" key="3">
    <source>
        <dbReference type="ARBA" id="ARBA00022763"/>
    </source>
</evidence>
<evidence type="ECO:0000256" key="5">
    <source>
        <dbReference type="PROSITE-ProRule" id="PRU00221"/>
    </source>
</evidence>
<feature type="compositionally biased region" description="Acidic residues" evidence="6">
    <location>
        <begin position="404"/>
        <end position="419"/>
    </location>
</feature>
<dbReference type="InterPro" id="IPR019775">
    <property type="entry name" value="WD40_repeat_CS"/>
</dbReference>
<dbReference type="SUPFAM" id="SSF50978">
    <property type="entry name" value="WD40 repeat-like"/>
    <property type="match status" value="1"/>
</dbReference>
<dbReference type="PROSITE" id="PS50294">
    <property type="entry name" value="WD_REPEATS_REGION"/>
    <property type="match status" value="1"/>
</dbReference>
<feature type="repeat" description="WD" evidence="5">
    <location>
        <begin position="49"/>
        <end position="82"/>
    </location>
</feature>
<keyword evidence="1 5" id="KW-0853">WD repeat</keyword>
<name>A0A0L0TBC7_ALLM3</name>
<dbReference type="OMA" id="WHREQYE"/>
<dbReference type="GO" id="GO:0031464">
    <property type="term" value="C:Cul4A-RING E3 ubiquitin ligase complex"/>
    <property type="evidence" value="ECO:0007669"/>
    <property type="project" value="TreeGrafter"/>
</dbReference>
<dbReference type="GO" id="GO:0000209">
    <property type="term" value="P:protein polyubiquitination"/>
    <property type="evidence" value="ECO:0007669"/>
    <property type="project" value="TreeGrafter"/>
</dbReference>
<sequence>MSSTTPSRHIHTLERARALGQSASVAAWHREQYEHALRSLELSQSTRLRHVHRSAITALAVDAVREQYLVSTSRDGAINFWNTCPAADDLDARSMVARDIRPTGIARHVSRAVTTAAWYPHDTGMYLTGSADDRVTVWDPFDMDAIFDFDLGHAVHHIALSPIATAHTLVAAATAEPNVRLCDIQSGSAVQALRGHTAGVWAVAWSPCAEWEVVSASADGTVRVWDIRKALACRTTLDIGAPVTGLAVTADAAHAVLTVPGQGTAVWDLHDGTKVAGIRAGSSAPPRRTTNPAILPSRASDHRHSAPPVYAVPWGAKVVVADLLDSGERRSRRTRVLRGLMAPVAAVSWAGSRARLWTGGEDGMVVCWEPPRWVGGAGGEEEEEGNGMEGVEVGEVDRTGGDIVVEEEEEEEEEGEEGDGVERGRPVKRARRDNWSDDEDE</sequence>
<evidence type="ECO:0000256" key="2">
    <source>
        <dbReference type="ARBA" id="ARBA00022737"/>
    </source>
</evidence>
<dbReference type="InterPro" id="IPR001680">
    <property type="entry name" value="WD40_rpt"/>
</dbReference>
<keyword evidence="3" id="KW-0227">DNA damage</keyword>
<dbReference type="GO" id="GO:0000109">
    <property type="term" value="C:nucleotide-excision repair complex"/>
    <property type="evidence" value="ECO:0007669"/>
    <property type="project" value="TreeGrafter"/>
</dbReference>
<dbReference type="InterPro" id="IPR020472">
    <property type="entry name" value="WD40_PAC1"/>
</dbReference>
<evidence type="ECO:0000256" key="4">
    <source>
        <dbReference type="ARBA" id="ARBA00023204"/>
    </source>
</evidence>
<dbReference type="PROSITE" id="PS50082">
    <property type="entry name" value="WD_REPEATS_2"/>
    <property type="match status" value="2"/>
</dbReference>
<feature type="repeat" description="WD" evidence="5">
    <location>
        <begin position="193"/>
        <end position="235"/>
    </location>
</feature>
<dbReference type="GO" id="GO:0043161">
    <property type="term" value="P:proteasome-mediated ubiquitin-dependent protein catabolic process"/>
    <property type="evidence" value="ECO:0007669"/>
    <property type="project" value="TreeGrafter"/>
</dbReference>
<reference evidence="7 8" key="1">
    <citation type="submission" date="2009-11" db="EMBL/GenBank/DDBJ databases">
        <title>Annotation of Allomyces macrogynus ATCC 38327.</title>
        <authorList>
            <consortium name="The Broad Institute Genome Sequencing Platform"/>
            <person name="Russ C."/>
            <person name="Cuomo C."/>
            <person name="Burger G."/>
            <person name="Gray M.W."/>
            <person name="Holland P.W.H."/>
            <person name="King N."/>
            <person name="Lang F.B.F."/>
            <person name="Roger A.J."/>
            <person name="Ruiz-Trillo I."/>
            <person name="Young S.K."/>
            <person name="Zeng Q."/>
            <person name="Gargeya S."/>
            <person name="Fitzgerald M."/>
            <person name="Haas B."/>
            <person name="Abouelleil A."/>
            <person name="Alvarado L."/>
            <person name="Arachchi H.M."/>
            <person name="Berlin A."/>
            <person name="Chapman S.B."/>
            <person name="Gearin G."/>
            <person name="Goldberg J."/>
            <person name="Griggs A."/>
            <person name="Gujja S."/>
            <person name="Hansen M."/>
            <person name="Heiman D."/>
            <person name="Howarth C."/>
            <person name="Larimer J."/>
            <person name="Lui A."/>
            <person name="MacDonald P.J.P."/>
            <person name="McCowen C."/>
            <person name="Montmayeur A."/>
            <person name="Murphy C."/>
            <person name="Neiman D."/>
            <person name="Pearson M."/>
            <person name="Priest M."/>
            <person name="Roberts A."/>
            <person name="Saif S."/>
            <person name="Shea T."/>
            <person name="Sisk P."/>
            <person name="Stolte C."/>
            <person name="Sykes S."/>
            <person name="Wortman J."/>
            <person name="Nusbaum C."/>
            <person name="Birren B."/>
        </authorList>
    </citation>
    <scope>NUCLEOTIDE SEQUENCE [LARGE SCALE GENOMIC DNA]</scope>
    <source>
        <strain evidence="7 8">ATCC 38327</strain>
    </source>
</reference>
<dbReference type="PANTHER" id="PTHR46202">
    <property type="entry name" value="DNA EXCISION REPAIR PROTEIN ERCC-8"/>
    <property type="match status" value="1"/>
</dbReference>
<protein>
    <submittedName>
        <fullName evidence="7">Uncharacterized protein</fullName>
    </submittedName>
</protein>
<evidence type="ECO:0000313" key="8">
    <source>
        <dbReference type="Proteomes" id="UP000054350"/>
    </source>
</evidence>
<dbReference type="eggNOG" id="KOG4283">
    <property type="taxonomic scope" value="Eukaryota"/>
</dbReference>
<evidence type="ECO:0000256" key="6">
    <source>
        <dbReference type="SAM" id="MobiDB-lite"/>
    </source>
</evidence>
<dbReference type="STRING" id="578462.A0A0L0TBC7"/>
<organism evidence="7 8">
    <name type="scientific">Allomyces macrogynus (strain ATCC 38327)</name>
    <name type="common">Allomyces javanicus var. macrogynus</name>
    <dbReference type="NCBI Taxonomy" id="578462"/>
    <lineage>
        <taxon>Eukaryota</taxon>
        <taxon>Fungi</taxon>
        <taxon>Fungi incertae sedis</taxon>
        <taxon>Blastocladiomycota</taxon>
        <taxon>Blastocladiomycetes</taxon>
        <taxon>Blastocladiales</taxon>
        <taxon>Blastocladiaceae</taxon>
        <taxon>Allomyces</taxon>
    </lineage>
</organism>
<keyword evidence="8" id="KW-1185">Reference proteome</keyword>
<evidence type="ECO:0000313" key="7">
    <source>
        <dbReference type="EMBL" id="KNE72000.1"/>
    </source>
</evidence>
<dbReference type="PANTHER" id="PTHR46202:SF1">
    <property type="entry name" value="DNA EXCISION REPAIR PROTEIN ERCC-8"/>
    <property type="match status" value="1"/>
</dbReference>
<dbReference type="Proteomes" id="UP000054350">
    <property type="component" value="Unassembled WGS sequence"/>
</dbReference>
<dbReference type="PROSITE" id="PS00678">
    <property type="entry name" value="WD_REPEATS_1"/>
    <property type="match status" value="1"/>
</dbReference>
<dbReference type="Gene3D" id="2.130.10.10">
    <property type="entry name" value="YVTN repeat-like/Quinoprotein amine dehydrogenase"/>
    <property type="match status" value="1"/>
</dbReference>